<evidence type="ECO:0000256" key="1">
    <source>
        <dbReference type="ARBA" id="ARBA00004651"/>
    </source>
</evidence>
<gene>
    <name evidence="7" type="ORF">NCTC10181_00419</name>
</gene>
<keyword evidence="3 6" id="KW-0812">Transmembrane</keyword>
<keyword evidence="2" id="KW-1003">Cell membrane</keyword>
<evidence type="ECO:0000256" key="5">
    <source>
        <dbReference type="ARBA" id="ARBA00023136"/>
    </source>
</evidence>
<dbReference type="KEGG" id="mcit:NCTC10181_00419"/>
<evidence type="ECO:0000313" key="8">
    <source>
        <dbReference type="Proteomes" id="UP000290985"/>
    </source>
</evidence>
<feature type="transmembrane region" description="Helical" evidence="6">
    <location>
        <begin position="303"/>
        <end position="326"/>
    </location>
</feature>
<evidence type="ECO:0000256" key="6">
    <source>
        <dbReference type="SAM" id="Phobius"/>
    </source>
</evidence>
<keyword evidence="4 6" id="KW-1133">Transmembrane helix</keyword>
<accession>A0A449B1Z7</accession>
<comment type="subcellular location">
    <subcellularLocation>
        <location evidence="1">Cell membrane</location>
        <topology evidence="1">Multi-pass membrane protein</topology>
    </subcellularLocation>
</comment>
<feature type="transmembrane region" description="Helical" evidence="6">
    <location>
        <begin position="270"/>
        <end position="291"/>
    </location>
</feature>
<dbReference type="GO" id="GO:0005886">
    <property type="term" value="C:plasma membrane"/>
    <property type="evidence" value="ECO:0007669"/>
    <property type="project" value="UniProtKB-SubCell"/>
</dbReference>
<dbReference type="Proteomes" id="UP000290985">
    <property type="component" value="Chromosome"/>
</dbReference>
<dbReference type="Pfam" id="PF03631">
    <property type="entry name" value="Virul_fac_BrkB"/>
    <property type="match status" value="1"/>
</dbReference>
<evidence type="ECO:0000256" key="3">
    <source>
        <dbReference type="ARBA" id="ARBA00022692"/>
    </source>
</evidence>
<dbReference type="OrthoDB" id="397438at2"/>
<feature type="transmembrane region" description="Helical" evidence="6">
    <location>
        <begin position="338"/>
        <end position="361"/>
    </location>
</feature>
<organism evidence="7 8">
    <name type="scientific">Mycoplasmopsis citelli</name>
    <dbReference type="NCBI Taxonomy" id="171281"/>
    <lineage>
        <taxon>Bacteria</taxon>
        <taxon>Bacillati</taxon>
        <taxon>Mycoplasmatota</taxon>
        <taxon>Mycoplasmoidales</taxon>
        <taxon>Metamycoplasmataceae</taxon>
        <taxon>Mycoplasmopsis</taxon>
    </lineage>
</organism>
<feature type="transmembrane region" description="Helical" evidence="6">
    <location>
        <begin position="45"/>
        <end position="66"/>
    </location>
</feature>
<dbReference type="EMBL" id="LR215036">
    <property type="protein sequence ID" value="VEU74565.1"/>
    <property type="molecule type" value="Genomic_DNA"/>
</dbReference>
<evidence type="ECO:0000256" key="4">
    <source>
        <dbReference type="ARBA" id="ARBA00022989"/>
    </source>
</evidence>
<keyword evidence="5 6" id="KW-0472">Membrane</keyword>
<reference evidence="7 8" key="1">
    <citation type="submission" date="2019-01" db="EMBL/GenBank/DDBJ databases">
        <authorList>
            <consortium name="Pathogen Informatics"/>
        </authorList>
    </citation>
    <scope>NUCLEOTIDE SEQUENCE [LARGE SCALE GENOMIC DNA]</scope>
    <source>
        <strain evidence="7 8">NCTC10181</strain>
    </source>
</reference>
<feature type="transmembrane region" description="Helical" evidence="6">
    <location>
        <begin position="231"/>
        <end position="250"/>
    </location>
</feature>
<evidence type="ECO:0000256" key="2">
    <source>
        <dbReference type="ARBA" id="ARBA00022475"/>
    </source>
</evidence>
<dbReference type="InterPro" id="IPR017039">
    <property type="entry name" value="Virul_fac_BrkB"/>
</dbReference>
<keyword evidence="8" id="KW-1185">Reference proteome</keyword>
<evidence type="ECO:0000313" key="7">
    <source>
        <dbReference type="EMBL" id="VEU74565.1"/>
    </source>
</evidence>
<feature type="transmembrane region" description="Helical" evidence="6">
    <location>
        <begin position="187"/>
        <end position="210"/>
    </location>
</feature>
<proteinExistence type="predicted"/>
<feature type="transmembrane region" description="Helical" evidence="6">
    <location>
        <begin position="108"/>
        <end position="129"/>
    </location>
</feature>
<name>A0A449B1Z7_9BACT</name>
<dbReference type="RefSeq" id="WP_129725381.1">
    <property type="nucleotide sequence ID" value="NZ_LR215036.1"/>
</dbReference>
<protein>
    <submittedName>
        <fullName evidence="7">Ribonuclease BN-like family</fullName>
    </submittedName>
</protein>
<dbReference type="AlphaFoldDB" id="A0A449B1Z7"/>
<sequence length="385" mass="45530">MKSLTTKNVYKKLLWFKYKRRRYINWSINLIWDDPYKYLGLWFEFILKLIILIFAWFLTFPGFRYLKFLIYKKKENFETIDKINALHRKRRGVVEIVFAKFISKDFNFTWLTIAFYFLISFIPVIYIILNLNLLLGYIVYGNAPEQIVFKERFINATLGSFFPDVPNYVGTVNLFTSDNGSLDSSTLIANSVFFITTLLFASSGYGKLVAAINYMYDHKKVGTYLGNRAKGMALVFMVSILLWAISNLQTLTESMVTGDFNLSQKHSPTLTKAFFIFWTFMFLLVLFIALFKFAPSFQIKFHHILRGAIFSTVPNLVFVMIFSFWINETLNYDRYGSIGFVLTLAFFITWFVNLMFFGILFNQAYYKMFHNQKTYNRGYKIFYIY</sequence>